<evidence type="ECO:0000256" key="8">
    <source>
        <dbReference type="ARBA" id="ARBA00022692"/>
    </source>
</evidence>
<organism evidence="21 22">
    <name type="scientific">Emericellopsis cladophorae</name>
    <dbReference type="NCBI Taxonomy" id="2686198"/>
    <lineage>
        <taxon>Eukaryota</taxon>
        <taxon>Fungi</taxon>
        <taxon>Dikarya</taxon>
        <taxon>Ascomycota</taxon>
        <taxon>Pezizomycotina</taxon>
        <taxon>Sordariomycetes</taxon>
        <taxon>Hypocreomycetidae</taxon>
        <taxon>Hypocreales</taxon>
        <taxon>Bionectriaceae</taxon>
        <taxon>Emericellopsis</taxon>
    </lineage>
</organism>
<comment type="subcellular location">
    <subcellularLocation>
        <location evidence="2">Cytoplasmic vesicle membrane</location>
        <topology evidence="2">Single-pass type I membrane protein</topology>
    </subcellularLocation>
    <subcellularLocation>
        <location evidence="4">Golgi apparatus membrane</location>
        <topology evidence="4">Single-pass type I membrane protein</topology>
    </subcellularLocation>
    <subcellularLocation>
        <location evidence="1">Mitochondrion membrane</location>
        <topology evidence="1">Single-pass membrane protein</topology>
    </subcellularLocation>
    <subcellularLocation>
        <location evidence="3">Preautophagosomal structure membrane</location>
        <topology evidence="3">Single-pass type I membrane protein</topology>
    </subcellularLocation>
</comment>
<protein>
    <recommendedName>
        <fullName evidence="6">Autophagy-related protein 27</fullName>
    </recommendedName>
</protein>
<keyword evidence="22" id="KW-1185">Reference proteome</keyword>
<name>A0A9P9XW34_9HYPO</name>
<feature type="region of interest" description="Disordered" evidence="18">
    <location>
        <begin position="161"/>
        <end position="202"/>
    </location>
</feature>
<comment type="caution">
    <text evidence="21">The sequence shown here is derived from an EMBL/GenBank/DDBJ whole genome shotgun (WGS) entry which is preliminary data.</text>
</comment>
<evidence type="ECO:0000256" key="4">
    <source>
        <dbReference type="ARBA" id="ARBA00004614"/>
    </source>
</evidence>
<evidence type="ECO:0000256" key="19">
    <source>
        <dbReference type="SAM" id="Phobius"/>
    </source>
</evidence>
<dbReference type="InterPro" id="IPR018939">
    <property type="entry name" value="Autophagy-rel_prot_27"/>
</dbReference>
<dbReference type="Gene3D" id="2.70.130.10">
    <property type="entry name" value="Mannose-6-phosphate receptor binding domain"/>
    <property type="match status" value="1"/>
</dbReference>
<keyword evidence="14" id="KW-0496">Mitochondrion</keyword>
<evidence type="ECO:0000256" key="7">
    <source>
        <dbReference type="ARBA" id="ARBA00022448"/>
    </source>
</evidence>
<keyword evidence="17" id="KW-0968">Cytoplasmic vesicle</keyword>
<accession>A0A9P9XW34</accession>
<evidence type="ECO:0000256" key="5">
    <source>
        <dbReference type="ARBA" id="ARBA00005363"/>
    </source>
</evidence>
<evidence type="ECO:0000256" key="18">
    <source>
        <dbReference type="SAM" id="MobiDB-lite"/>
    </source>
</evidence>
<keyword evidence="7" id="KW-0813">Transport</keyword>
<keyword evidence="16" id="KW-1015">Disulfide bond</keyword>
<keyword evidence="9" id="KW-0732">Signal</keyword>
<dbReference type="SUPFAM" id="SSF50911">
    <property type="entry name" value="Mannose 6-phosphate receptor domain"/>
    <property type="match status" value="1"/>
</dbReference>
<proteinExistence type="inferred from homology"/>
<reference evidence="21" key="1">
    <citation type="journal article" date="2021" name="J Fungi (Basel)">
        <title>Genomic and Metabolomic Analyses of the Marine Fungus Emericellopsis cladophorae: Insights into Saltwater Adaptability Mechanisms and Its Biosynthetic Potential.</title>
        <authorList>
            <person name="Goncalves M.F.M."/>
            <person name="Hilario S."/>
            <person name="Van de Peer Y."/>
            <person name="Esteves A.C."/>
            <person name="Alves A."/>
        </authorList>
    </citation>
    <scope>NUCLEOTIDE SEQUENCE</scope>
    <source>
        <strain evidence="21">MUM 19.33</strain>
    </source>
</reference>
<evidence type="ECO:0000259" key="20">
    <source>
        <dbReference type="PROSITE" id="PS51914"/>
    </source>
</evidence>
<evidence type="ECO:0000256" key="17">
    <source>
        <dbReference type="ARBA" id="ARBA00023329"/>
    </source>
</evidence>
<dbReference type="Pfam" id="PF09451">
    <property type="entry name" value="ATG27"/>
    <property type="match status" value="1"/>
</dbReference>
<reference evidence="21" key="2">
    <citation type="submission" date="2022-07" db="EMBL/GenBank/DDBJ databases">
        <authorList>
            <person name="Goncalves M.F.M."/>
            <person name="Hilario S."/>
            <person name="Van De Peer Y."/>
            <person name="Esteves A.C."/>
            <person name="Alves A."/>
        </authorList>
    </citation>
    <scope>NUCLEOTIDE SEQUENCE</scope>
    <source>
        <strain evidence="21">MUM 19.33</strain>
    </source>
</reference>
<evidence type="ECO:0000256" key="10">
    <source>
        <dbReference type="ARBA" id="ARBA00022927"/>
    </source>
</evidence>
<dbReference type="EMBL" id="JAGIXG020000063">
    <property type="protein sequence ID" value="KAI6778623.1"/>
    <property type="molecule type" value="Genomic_DNA"/>
</dbReference>
<evidence type="ECO:0000256" key="6">
    <source>
        <dbReference type="ARBA" id="ARBA00013776"/>
    </source>
</evidence>
<evidence type="ECO:0000256" key="11">
    <source>
        <dbReference type="ARBA" id="ARBA00022989"/>
    </source>
</evidence>
<feature type="transmembrane region" description="Helical" evidence="19">
    <location>
        <begin position="254"/>
        <end position="274"/>
    </location>
</feature>
<evidence type="ECO:0000256" key="14">
    <source>
        <dbReference type="ARBA" id="ARBA00023128"/>
    </source>
</evidence>
<evidence type="ECO:0000313" key="22">
    <source>
        <dbReference type="Proteomes" id="UP001055219"/>
    </source>
</evidence>
<dbReference type="RefSeq" id="XP_051359479.1">
    <property type="nucleotide sequence ID" value="XM_051509486.1"/>
</dbReference>
<dbReference type="GO" id="GO:0034045">
    <property type="term" value="C:phagophore assembly site membrane"/>
    <property type="evidence" value="ECO:0007669"/>
    <property type="project" value="UniProtKB-SubCell"/>
</dbReference>
<dbReference type="GO" id="GO:0031966">
    <property type="term" value="C:mitochondrial membrane"/>
    <property type="evidence" value="ECO:0007669"/>
    <property type="project" value="UniProtKB-SubCell"/>
</dbReference>
<dbReference type="OrthoDB" id="29460at2759"/>
<evidence type="ECO:0000256" key="13">
    <source>
        <dbReference type="ARBA" id="ARBA00023034"/>
    </source>
</evidence>
<dbReference type="GO" id="GO:0015031">
    <property type="term" value="P:protein transport"/>
    <property type="evidence" value="ECO:0007669"/>
    <property type="project" value="UniProtKB-KW"/>
</dbReference>
<feature type="domain" description="MRH" evidence="20">
    <location>
        <begin position="2"/>
        <end position="238"/>
    </location>
</feature>
<keyword evidence="15 19" id="KW-0472">Membrane</keyword>
<keyword evidence="11 19" id="KW-1133">Transmembrane helix</keyword>
<evidence type="ECO:0000313" key="21">
    <source>
        <dbReference type="EMBL" id="KAI6778623.1"/>
    </source>
</evidence>
<dbReference type="GO" id="GO:0000139">
    <property type="term" value="C:Golgi membrane"/>
    <property type="evidence" value="ECO:0007669"/>
    <property type="project" value="UniProtKB-SubCell"/>
</dbReference>
<feature type="compositionally biased region" description="Basic and acidic residues" evidence="18">
    <location>
        <begin position="161"/>
        <end position="186"/>
    </location>
</feature>
<keyword evidence="13" id="KW-0333">Golgi apparatus</keyword>
<keyword evidence="8 19" id="KW-0812">Transmembrane</keyword>
<evidence type="ECO:0000256" key="15">
    <source>
        <dbReference type="ARBA" id="ARBA00023136"/>
    </source>
</evidence>
<dbReference type="PROSITE" id="PS51914">
    <property type="entry name" value="MRH"/>
    <property type="match status" value="1"/>
</dbReference>
<evidence type="ECO:0000256" key="3">
    <source>
        <dbReference type="ARBA" id="ARBA00004472"/>
    </source>
</evidence>
<keyword evidence="12" id="KW-0072">Autophagy</keyword>
<evidence type="ECO:0000256" key="9">
    <source>
        <dbReference type="ARBA" id="ARBA00022729"/>
    </source>
</evidence>
<evidence type="ECO:0000256" key="2">
    <source>
        <dbReference type="ARBA" id="ARBA00004358"/>
    </source>
</evidence>
<evidence type="ECO:0000256" key="16">
    <source>
        <dbReference type="ARBA" id="ARBA00023157"/>
    </source>
</evidence>
<dbReference type="AlphaFoldDB" id="A0A9P9XW34"/>
<dbReference type="GO" id="GO:0006914">
    <property type="term" value="P:autophagy"/>
    <property type="evidence" value="ECO:0007669"/>
    <property type="project" value="UniProtKB-KW"/>
</dbReference>
<dbReference type="Proteomes" id="UP001055219">
    <property type="component" value="Unassembled WGS sequence"/>
</dbReference>
<dbReference type="GO" id="GO:0030659">
    <property type="term" value="C:cytoplasmic vesicle membrane"/>
    <property type="evidence" value="ECO:0007669"/>
    <property type="project" value="UniProtKB-SubCell"/>
</dbReference>
<dbReference type="InterPro" id="IPR009011">
    <property type="entry name" value="Man6P_isomerase_rcpt-bd_dom_sf"/>
</dbReference>
<dbReference type="InterPro" id="IPR044865">
    <property type="entry name" value="MRH_dom"/>
</dbReference>
<dbReference type="GeneID" id="75829397"/>
<gene>
    <name evidence="21" type="ORF">J7T54_002891</name>
</gene>
<dbReference type="PANTHER" id="PTHR15071:SF13">
    <property type="entry name" value="AUTOPHAGY-RELATED PROTEIN 27"/>
    <property type="match status" value="1"/>
</dbReference>
<sequence length="327" mass="36479">MLRCENVRIDGHSFDLSELGGPHSVVTSRWESLAETHFNTTYTVDICQPLKKSGKSKKQEECPNGTRVCAIERTLKDDTDMVTKVVAIAGGLENVGGTSFEYEATRLKTSDSNSDSKKEGVRLVLKGGKHPLSGPNKQRRPQEAVIEFLCDKEKTGLENEWRSEDRYDGDDGRKDDKAKRDDKKDADDNDDDDGTESGVEHQLKKEGAALVWEGYSVNEKKDADVLRLTWHTKHACESREDSGDDGDSDSSSHWGFFTWMLIIAFLGAASYLIFGSWLNYSRYGARGWDLLPHGDTLRDIPYLVKDWTRSVLNTVQGAGSRGGYSAV</sequence>
<keyword evidence="10" id="KW-0653">Protein transport</keyword>
<dbReference type="PANTHER" id="PTHR15071">
    <property type="entry name" value="MANNOSE-6-PHOSPHATE RECEPTOR FAMILY MEMBER"/>
    <property type="match status" value="1"/>
</dbReference>
<comment type="similarity">
    <text evidence="5">Belongs to the ATG27 family.</text>
</comment>
<evidence type="ECO:0000256" key="12">
    <source>
        <dbReference type="ARBA" id="ARBA00023006"/>
    </source>
</evidence>
<evidence type="ECO:0000256" key="1">
    <source>
        <dbReference type="ARBA" id="ARBA00004304"/>
    </source>
</evidence>